<keyword evidence="2" id="KW-1185">Reference proteome</keyword>
<organism evidence="1 2">
    <name type="scientific">Dermacentor silvarum</name>
    <name type="common">Tick</name>
    <dbReference type="NCBI Taxonomy" id="543639"/>
    <lineage>
        <taxon>Eukaryota</taxon>
        <taxon>Metazoa</taxon>
        <taxon>Ecdysozoa</taxon>
        <taxon>Arthropoda</taxon>
        <taxon>Chelicerata</taxon>
        <taxon>Arachnida</taxon>
        <taxon>Acari</taxon>
        <taxon>Parasitiformes</taxon>
        <taxon>Ixodida</taxon>
        <taxon>Ixodoidea</taxon>
        <taxon>Ixodidae</taxon>
        <taxon>Rhipicephalinae</taxon>
        <taxon>Dermacentor</taxon>
    </lineage>
</organism>
<proteinExistence type="predicted"/>
<evidence type="ECO:0000313" key="1">
    <source>
        <dbReference type="EMBL" id="KAH7977282.1"/>
    </source>
</evidence>
<accession>A0ACB8DS18</accession>
<sequence>MSLDEAIRKEAVVGDDEMITICPNPTQNILVISTPDETTATKIAKVKVWTINGKRHETNAYVSAPEQMVKGIIRNIPLKYTQGQLTHALVNSRNPSLTYAKRLDSTTTVIFLYEGNRVPTWAYFNSIMIRVSLYRKQIDFCKECGRLGHQPDVCPRPEIKLCPTCGSKNPSSEHECTPKCRICGEAHPTADRMCKAKYKLPHMVKQRRWWARSRAERERTLEKGKTTPQRTPSPSGYSMTKGKGQSRSRSRSLSPIRRRSRSRNRRKSRRRSRSRSGSSNRNRNRPLPDGVRDTHGETQTGPRKVTWSIIVAGRNGYSVESTAVTDSTRGAPDALLEARMKKMERENKENFEKSWAGPESRTNNQQGKSTIAADAERNLEENERILS</sequence>
<gene>
    <name evidence="1" type="ORF">HPB49_000267</name>
</gene>
<name>A0ACB8DS18_DERSI</name>
<comment type="caution">
    <text evidence="1">The sequence shown here is derived from an EMBL/GenBank/DDBJ whole genome shotgun (WGS) entry which is preliminary data.</text>
</comment>
<protein>
    <submittedName>
        <fullName evidence="1">Uncharacterized protein</fullName>
    </submittedName>
</protein>
<reference evidence="1" key="1">
    <citation type="submission" date="2020-05" db="EMBL/GenBank/DDBJ databases">
        <title>Large-scale comparative analyses of tick genomes elucidate their genetic diversity and vector capacities.</title>
        <authorList>
            <person name="Jia N."/>
            <person name="Wang J."/>
            <person name="Shi W."/>
            <person name="Du L."/>
            <person name="Sun Y."/>
            <person name="Zhan W."/>
            <person name="Jiang J."/>
            <person name="Wang Q."/>
            <person name="Zhang B."/>
            <person name="Ji P."/>
            <person name="Sakyi L.B."/>
            <person name="Cui X."/>
            <person name="Yuan T."/>
            <person name="Jiang B."/>
            <person name="Yang W."/>
            <person name="Lam T.T.-Y."/>
            <person name="Chang Q."/>
            <person name="Ding S."/>
            <person name="Wang X."/>
            <person name="Zhu J."/>
            <person name="Ruan X."/>
            <person name="Zhao L."/>
            <person name="Wei J."/>
            <person name="Que T."/>
            <person name="Du C."/>
            <person name="Cheng J."/>
            <person name="Dai P."/>
            <person name="Han X."/>
            <person name="Huang E."/>
            <person name="Gao Y."/>
            <person name="Liu J."/>
            <person name="Shao H."/>
            <person name="Ye R."/>
            <person name="Li L."/>
            <person name="Wei W."/>
            <person name="Wang X."/>
            <person name="Wang C."/>
            <person name="Yang T."/>
            <person name="Huo Q."/>
            <person name="Li W."/>
            <person name="Guo W."/>
            <person name="Chen H."/>
            <person name="Zhou L."/>
            <person name="Ni X."/>
            <person name="Tian J."/>
            <person name="Zhou Y."/>
            <person name="Sheng Y."/>
            <person name="Liu T."/>
            <person name="Pan Y."/>
            <person name="Xia L."/>
            <person name="Li J."/>
            <person name="Zhao F."/>
            <person name="Cao W."/>
        </authorList>
    </citation>
    <scope>NUCLEOTIDE SEQUENCE</scope>
    <source>
        <strain evidence="1">Dsil-2018</strain>
    </source>
</reference>
<dbReference type="Proteomes" id="UP000821865">
    <property type="component" value="Chromosome 1"/>
</dbReference>
<evidence type="ECO:0000313" key="2">
    <source>
        <dbReference type="Proteomes" id="UP000821865"/>
    </source>
</evidence>
<dbReference type="EMBL" id="CM023470">
    <property type="protein sequence ID" value="KAH7977282.1"/>
    <property type="molecule type" value="Genomic_DNA"/>
</dbReference>